<organism evidence="2 3">
    <name type="scientific">Nocardioides zeae</name>
    <dbReference type="NCBI Taxonomy" id="1457234"/>
    <lineage>
        <taxon>Bacteria</taxon>
        <taxon>Bacillati</taxon>
        <taxon>Actinomycetota</taxon>
        <taxon>Actinomycetes</taxon>
        <taxon>Propionibacteriales</taxon>
        <taxon>Nocardioidaceae</taxon>
        <taxon>Nocardioides</taxon>
    </lineage>
</organism>
<dbReference type="EMBL" id="JAUTAN010000001">
    <property type="protein sequence ID" value="MDQ1103601.1"/>
    <property type="molecule type" value="Genomic_DNA"/>
</dbReference>
<sequence>MARMSETTGAPDLGALVGDWIDWAETGRRLGVSVSRVRTLIRENQLPAAVPSPGAGQQVPALFVQDGELLKGLPGLTVMMSDHGFDHREIIEWLYTDADLPGRPVDALVENRGAEVKRRAQAMH</sequence>
<comment type="caution">
    <text evidence="2">The sequence shown here is derived from an EMBL/GenBank/DDBJ whole genome shotgun (WGS) entry which is preliminary data.</text>
</comment>
<dbReference type="Proteomes" id="UP001239215">
    <property type="component" value="Unassembled WGS sequence"/>
</dbReference>
<accession>A0AAJ1U301</accession>
<evidence type="ECO:0000259" key="1">
    <source>
        <dbReference type="Pfam" id="PF18367"/>
    </source>
</evidence>
<evidence type="ECO:0000313" key="3">
    <source>
        <dbReference type="Proteomes" id="UP001239215"/>
    </source>
</evidence>
<evidence type="ECO:0000313" key="2">
    <source>
        <dbReference type="EMBL" id="MDQ1103601.1"/>
    </source>
</evidence>
<feature type="domain" description="Rv2175c C-terminal" evidence="1">
    <location>
        <begin position="71"/>
        <end position="123"/>
    </location>
</feature>
<proteinExistence type="predicted"/>
<dbReference type="AlphaFoldDB" id="A0AAJ1U301"/>
<reference evidence="2" key="1">
    <citation type="submission" date="2023-07" db="EMBL/GenBank/DDBJ databases">
        <title>Functional and genomic diversity of the sorghum phyllosphere microbiome.</title>
        <authorList>
            <person name="Shade A."/>
        </authorList>
    </citation>
    <scope>NUCLEOTIDE SEQUENCE</scope>
    <source>
        <strain evidence="2">SORGH_AS_1067</strain>
    </source>
</reference>
<protein>
    <recommendedName>
        <fullName evidence="1">Rv2175c C-terminal domain-containing protein</fullName>
    </recommendedName>
</protein>
<dbReference type="InterPro" id="IPR041098">
    <property type="entry name" value="Rv2175c_C"/>
</dbReference>
<gene>
    <name evidence="2" type="ORF">QE405_000885</name>
</gene>
<dbReference type="Pfam" id="PF18367">
    <property type="entry name" value="Rv2175c_C"/>
    <property type="match status" value="1"/>
</dbReference>
<name>A0AAJ1U301_9ACTN</name>